<dbReference type="GO" id="GO:0006412">
    <property type="term" value="P:translation"/>
    <property type="evidence" value="ECO:0007669"/>
    <property type="project" value="InterPro"/>
</dbReference>
<dbReference type="GO" id="GO:0022618">
    <property type="term" value="P:protein-RNA complex assembly"/>
    <property type="evidence" value="ECO:0007669"/>
    <property type="project" value="TreeGrafter"/>
</dbReference>
<dbReference type="GO" id="GO:0003735">
    <property type="term" value="F:structural constituent of ribosome"/>
    <property type="evidence" value="ECO:0007669"/>
    <property type="project" value="InterPro"/>
</dbReference>
<comment type="similarity">
    <text evidence="1 4">Belongs to the eukaryotic ribosomal protein eL38 family.</text>
</comment>
<reference evidence="5 6" key="1">
    <citation type="submission" date="2018-10" db="EMBL/GenBank/DDBJ databases">
        <title>A high-quality apple genome assembly.</title>
        <authorList>
            <person name="Hu J."/>
        </authorList>
    </citation>
    <scope>NUCLEOTIDE SEQUENCE [LARGE SCALE GENOMIC DNA]</scope>
    <source>
        <strain evidence="6">cv. HFTH1</strain>
        <tissue evidence="5">Young leaf</tissue>
    </source>
</reference>
<proteinExistence type="inferred from homology"/>
<dbReference type="PANTHER" id="PTHR10965">
    <property type="entry name" value="60S RIBOSOMAL PROTEIN L38"/>
    <property type="match status" value="1"/>
</dbReference>
<dbReference type="Gene3D" id="3.30.720.90">
    <property type="match status" value="1"/>
</dbReference>
<dbReference type="AlphaFoldDB" id="A0A498KFY5"/>
<dbReference type="PANTHER" id="PTHR10965:SF0">
    <property type="entry name" value="LARGE RIBOSOMAL SUBUNIT PROTEIN EL38"/>
    <property type="match status" value="1"/>
</dbReference>
<dbReference type="EMBL" id="RDQH01000329">
    <property type="protein sequence ID" value="RXI04502.1"/>
    <property type="molecule type" value="Genomic_DNA"/>
</dbReference>
<dbReference type="Proteomes" id="UP000290289">
    <property type="component" value="Chromosome 3"/>
</dbReference>
<name>A0A498KFY5_MALDO</name>
<evidence type="ECO:0000256" key="1">
    <source>
        <dbReference type="ARBA" id="ARBA00007803"/>
    </source>
</evidence>
<accession>A0A498KFY5</accession>
<evidence type="ECO:0000313" key="6">
    <source>
        <dbReference type="Proteomes" id="UP000290289"/>
    </source>
</evidence>
<evidence type="ECO:0000256" key="4">
    <source>
        <dbReference type="RuleBase" id="RU003445"/>
    </source>
</evidence>
<organism evidence="5 6">
    <name type="scientific">Malus domestica</name>
    <name type="common">Apple</name>
    <name type="synonym">Pyrus malus</name>
    <dbReference type="NCBI Taxonomy" id="3750"/>
    <lineage>
        <taxon>Eukaryota</taxon>
        <taxon>Viridiplantae</taxon>
        <taxon>Streptophyta</taxon>
        <taxon>Embryophyta</taxon>
        <taxon>Tracheophyta</taxon>
        <taxon>Spermatophyta</taxon>
        <taxon>Magnoliopsida</taxon>
        <taxon>eudicotyledons</taxon>
        <taxon>Gunneridae</taxon>
        <taxon>Pentapetalae</taxon>
        <taxon>rosids</taxon>
        <taxon>fabids</taxon>
        <taxon>Rosales</taxon>
        <taxon>Rosaceae</taxon>
        <taxon>Amygdaloideae</taxon>
        <taxon>Maleae</taxon>
        <taxon>Malus</taxon>
    </lineage>
</organism>
<evidence type="ECO:0008006" key="7">
    <source>
        <dbReference type="Google" id="ProtNLM"/>
    </source>
</evidence>
<gene>
    <name evidence="5" type="ORF">DVH24_038776</name>
</gene>
<evidence type="ECO:0000256" key="2">
    <source>
        <dbReference type="ARBA" id="ARBA00022980"/>
    </source>
</evidence>
<sequence>MRGGSTVGSMGSHDPLEAMKITLELLVRPLGAAHHVVDEMLKKKEAVGALIASSNFERELAAFGLDQATSKMPKQIHEIKDFLLTAKRNDARNVKIKRTKDAVKFKVRCSKYLYTLCVFDFEKADKLKQSLPPGPLNKDFGVAGCAILPRLDEMTICMPAATTVSTSAALVDVVLTAEDFVYDLFFYAVGEKNGARCNARLEDGMAATTVGVVEAMLFPTSFSVQSFTIRYFFGEKNRTVSFGGNSLLWKLA</sequence>
<keyword evidence="2 4" id="KW-0689">Ribosomal protein</keyword>
<keyword evidence="3 4" id="KW-0687">Ribonucleoprotein</keyword>
<keyword evidence="6" id="KW-1185">Reference proteome</keyword>
<evidence type="ECO:0000256" key="3">
    <source>
        <dbReference type="ARBA" id="ARBA00023274"/>
    </source>
</evidence>
<comment type="caution">
    <text evidence="5">The sequence shown here is derived from an EMBL/GenBank/DDBJ whole genome shotgun (WGS) entry which is preliminary data.</text>
</comment>
<dbReference type="Pfam" id="PF01781">
    <property type="entry name" value="Ribosomal_L38e"/>
    <property type="match status" value="1"/>
</dbReference>
<dbReference type="FunFam" id="3.30.720.90:FF:000001">
    <property type="entry name" value="60S ribosomal protein L38"/>
    <property type="match status" value="1"/>
</dbReference>
<dbReference type="STRING" id="3750.A0A498KFY5"/>
<protein>
    <recommendedName>
        <fullName evidence="7">60S ribosomal protein L38</fullName>
    </recommendedName>
</protein>
<dbReference type="InterPro" id="IPR002675">
    <property type="entry name" value="Ribosomal_eL38"/>
</dbReference>
<dbReference type="InterPro" id="IPR038464">
    <property type="entry name" value="Ribosomal_eL38_sf"/>
</dbReference>
<dbReference type="GO" id="GO:0022625">
    <property type="term" value="C:cytosolic large ribosomal subunit"/>
    <property type="evidence" value="ECO:0007669"/>
    <property type="project" value="TreeGrafter"/>
</dbReference>
<evidence type="ECO:0000313" key="5">
    <source>
        <dbReference type="EMBL" id="RXI04502.1"/>
    </source>
</evidence>